<feature type="compositionally biased region" description="Low complexity" evidence="1">
    <location>
        <begin position="58"/>
        <end position="87"/>
    </location>
</feature>
<keyword evidence="2" id="KW-1133">Transmembrane helix</keyword>
<dbReference type="AlphaFoldDB" id="A0A1R1PNS6"/>
<reference evidence="4" key="1">
    <citation type="submission" date="2017-01" db="EMBL/GenBank/DDBJ databases">
        <authorList>
            <person name="Wang Y."/>
            <person name="White M."/>
            <person name="Kvist S."/>
            <person name="Moncalvo J.-M."/>
        </authorList>
    </citation>
    <scope>NUCLEOTIDE SEQUENCE [LARGE SCALE GENOMIC DNA]</scope>
    <source>
        <strain evidence="4">COL-18-3</strain>
    </source>
</reference>
<evidence type="ECO:0000313" key="4">
    <source>
        <dbReference type="Proteomes" id="UP000188320"/>
    </source>
</evidence>
<organism evidence="3 4">
    <name type="scientific">Zancudomyces culisetae</name>
    <name type="common">Gut fungus</name>
    <name type="synonym">Smittium culisetae</name>
    <dbReference type="NCBI Taxonomy" id="1213189"/>
    <lineage>
        <taxon>Eukaryota</taxon>
        <taxon>Fungi</taxon>
        <taxon>Fungi incertae sedis</taxon>
        <taxon>Zoopagomycota</taxon>
        <taxon>Kickxellomycotina</taxon>
        <taxon>Harpellomycetes</taxon>
        <taxon>Harpellales</taxon>
        <taxon>Legeriomycetaceae</taxon>
        <taxon>Zancudomyces</taxon>
    </lineage>
</organism>
<dbReference type="Proteomes" id="UP000188320">
    <property type="component" value="Unassembled WGS sequence"/>
</dbReference>
<dbReference type="EMBL" id="LSSK01000642">
    <property type="protein sequence ID" value="OMH82532.1"/>
    <property type="molecule type" value="Genomic_DNA"/>
</dbReference>
<keyword evidence="2" id="KW-0472">Membrane</keyword>
<evidence type="ECO:0000256" key="2">
    <source>
        <dbReference type="SAM" id="Phobius"/>
    </source>
</evidence>
<comment type="caution">
    <text evidence="3">The sequence shown here is derived from an EMBL/GenBank/DDBJ whole genome shotgun (WGS) entry which is preliminary data.</text>
</comment>
<accession>A0A1R1PNS6</accession>
<feature type="region of interest" description="Disordered" evidence="1">
    <location>
        <begin position="58"/>
        <end position="103"/>
    </location>
</feature>
<sequence>MTTVQTDNGNTTESLVNNAPNTRQVAEYIRTNLLIPTIESASKQFEQYLSGQPIGITSTTTTTTTTTTTAASNNNTSNTNTNTNTTTGGDSSDGGKENKQMKNSLPTEISNRVLELIKGWFFFVLFFGTGVGVGAIIY</sequence>
<name>A0A1R1PNS6_ZANCU</name>
<evidence type="ECO:0000313" key="3">
    <source>
        <dbReference type="EMBL" id="OMH82532.1"/>
    </source>
</evidence>
<keyword evidence="2" id="KW-0812">Transmembrane</keyword>
<protein>
    <submittedName>
        <fullName evidence="3">Uncharacterized protein</fullName>
    </submittedName>
</protein>
<gene>
    <name evidence="3" type="ORF">AX774_g3983</name>
</gene>
<feature type="transmembrane region" description="Helical" evidence="2">
    <location>
        <begin position="119"/>
        <end position="137"/>
    </location>
</feature>
<keyword evidence="4" id="KW-1185">Reference proteome</keyword>
<evidence type="ECO:0000256" key="1">
    <source>
        <dbReference type="SAM" id="MobiDB-lite"/>
    </source>
</evidence>
<proteinExistence type="predicted"/>